<sequence>MATRIHVAGISEWNDEDVGAAFEVTGIVVEVQCDTAPNTDNDSSMPGPGKRYVIENPVLQRI</sequence>
<accession>A0A3A4KBQ2</accession>
<reference evidence="1 2" key="1">
    <citation type="submission" date="2018-09" db="EMBL/GenBank/DDBJ databases">
        <title>YIM PH21274 draft genome.</title>
        <authorList>
            <person name="Miao C."/>
        </authorList>
    </citation>
    <scope>NUCLEOTIDE SEQUENCE [LARGE SCALE GENOMIC DNA]</scope>
    <source>
        <strain evidence="1 2">YIM PH 21724</strain>
    </source>
</reference>
<organism evidence="1 2">
    <name type="scientific">Nocardia panacis</name>
    <dbReference type="NCBI Taxonomy" id="2340916"/>
    <lineage>
        <taxon>Bacteria</taxon>
        <taxon>Bacillati</taxon>
        <taxon>Actinomycetota</taxon>
        <taxon>Actinomycetes</taxon>
        <taxon>Mycobacteriales</taxon>
        <taxon>Nocardiaceae</taxon>
        <taxon>Nocardia</taxon>
    </lineage>
</organism>
<proteinExistence type="predicted"/>
<protein>
    <submittedName>
        <fullName evidence="1">Uncharacterized protein</fullName>
    </submittedName>
</protein>
<keyword evidence="2" id="KW-1185">Reference proteome</keyword>
<name>A0A3A4KBQ2_9NOCA</name>
<gene>
    <name evidence="1" type="ORF">D5S18_29835</name>
</gene>
<dbReference type="EMBL" id="QZFU01000041">
    <property type="protein sequence ID" value="RJO70058.1"/>
    <property type="molecule type" value="Genomic_DNA"/>
</dbReference>
<dbReference type="Proteomes" id="UP000266677">
    <property type="component" value="Unassembled WGS sequence"/>
</dbReference>
<evidence type="ECO:0000313" key="2">
    <source>
        <dbReference type="Proteomes" id="UP000266677"/>
    </source>
</evidence>
<evidence type="ECO:0000313" key="1">
    <source>
        <dbReference type="EMBL" id="RJO70058.1"/>
    </source>
</evidence>
<comment type="caution">
    <text evidence="1">The sequence shown here is derived from an EMBL/GenBank/DDBJ whole genome shotgun (WGS) entry which is preliminary data.</text>
</comment>
<dbReference type="AlphaFoldDB" id="A0A3A4KBQ2"/>